<dbReference type="InterPro" id="IPR034768">
    <property type="entry name" value="4FE4S_WBL"/>
</dbReference>
<evidence type="ECO:0000313" key="2">
    <source>
        <dbReference type="EMBL" id="KXB81573.1"/>
    </source>
</evidence>
<dbReference type="Pfam" id="PF02467">
    <property type="entry name" value="Whib"/>
    <property type="match status" value="1"/>
</dbReference>
<dbReference type="AlphaFoldDB" id="A0AB34X0W1"/>
<proteinExistence type="predicted"/>
<organism evidence="2 3">
    <name type="scientific">Varibaculum cambriense</name>
    <dbReference type="NCBI Taxonomy" id="184870"/>
    <lineage>
        <taxon>Bacteria</taxon>
        <taxon>Bacillati</taxon>
        <taxon>Actinomycetota</taxon>
        <taxon>Actinomycetes</taxon>
        <taxon>Actinomycetales</taxon>
        <taxon>Actinomycetaceae</taxon>
        <taxon>Varibaculum</taxon>
    </lineage>
</organism>
<dbReference type="EMBL" id="LSDN01000007">
    <property type="protein sequence ID" value="KXB81573.1"/>
    <property type="molecule type" value="Genomic_DNA"/>
</dbReference>
<evidence type="ECO:0000259" key="1">
    <source>
        <dbReference type="PROSITE" id="PS51674"/>
    </source>
</evidence>
<comment type="caution">
    <text evidence="2">The sequence shown here is derived from an EMBL/GenBank/DDBJ whole genome shotgun (WGS) entry which is preliminary data.</text>
</comment>
<feature type="domain" description="4Fe-4S Wbl-type" evidence="1">
    <location>
        <begin position="5"/>
        <end position="72"/>
    </location>
</feature>
<reference evidence="2 3" key="1">
    <citation type="submission" date="2016-01" db="EMBL/GenBank/DDBJ databases">
        <authorList>
            <person name="Mitreva M."/>
            <person name="Pepin K.H."/>
            <person name="Mihindukulasuriya K.A."/>
            <person name="Fulton R."/>
            <person name="Fronick C."/>
            <person name="O'Laughlin M."/>
            <person name="Miner T."/>
            <person name="Herter B."/>
            <person name="Rosa B.A."/>
            <person name="Cordes M."/>
            <person name="Tomlinson C."/>
            <person name="Wollam A."/>
            <person name="Palsikar V.B."/>
            <person name="Mardis E.R."/>
            <person name="Wilson R.K."/>
        </authorList>
    </citation>
    <scope>NUCLEOTIDE SEQUENCE [LARGE SCALE GENOMIC DNA]</scope>
    <source>
        <strain evidence="2 3">DNF00696</strain>
    </source>
</reference>
<accession>A0AB34X0W1</accession>
<evidence type="ECO:0000313" key="3">
    <source>
        <dbReference type="Proteomes" id="UP000070572"/>
    </source>
</evidence>
<dbReference type="PROSITE" id="PS51674">
    <property type="entry name" value="4FE4S_WBL"/>
    <property type="match status" value="1"/>
</dbReference>
<sequence>MEYASCLGLSFAFDKSAWGKGTNATRYRKICKRVCGRCPVRTQCLKWALDEEENRNPVFQIAGGLTRSERLSLAD</sequence>
<gene>
    <name evidence="2" type="ORF">HMPREF1862_00469</name>
</gene>
<name>A0AB34X0W1_9ACTO</name>
<dbReference type="Proteomes" id="UP000070572">
    <property type="component" value="Unassembled WGS sequence"/>
</dbReference>
<protein>
    <submittedName>
        <fullName evidence="2">Transcription factor WhiB</fullName>
    </submittedName>
</protein>